<dbReference type="InterPro" id="IPR051162">
    <property type="entry name" value="T4SS_component"/>
</dbReference>
<dbReference type="Gene3D" id="3.40.50.300">
    <property type="entry name" value="P-loop containing nucleotide triphosphate hydrolases"/>
    <property type="match status" value="2"/>
</dbReference>
<gene>
    <name evidence="3" type="ORF">AFA91_21895</name>
</gene>
<feature type="region of interest" description="Disordered" evidence="1">
    <location>
        <begin position="1043"/>
        <end position="1066"/>
    </location>
</feature>
<dbReference type="Pfam" id="PF01935">
    <property type="entry name" value="DUF87"/>
    <property type="match status" value="1"/>
</dbReference>
<feature type="compositionally biased region" description="Basic and acidic residues" evidence="1">
    <location>
        <begin position="261"/>
        <end position="272"/>
    </location>
</feature>
<dbReference type="KEGG" id="mgo:AFA91_21895"/>
<protein>
    <submittedName>
        <fullName evidence="3">ATPase AAA</fullName>
    </submittedName>
</protein>
<dbReference type="InterPro" id="IPR027417">
    <property type="entry name" value="P-loop_NTPase"/>
</dbReference>
<dbReference type="InterPro" id="IPR002789">
    <property type="entry name" value="HerA_central"/>
</dbReference>
<sequence length="1066" mass="115285">MQQHEREALGALRLTWAPTADDLWHSQGALHVPGLHERALADVLAAFDDAEREADSSPLGVVVRGPAGSGKTHLLGQVRERVQTAGGFFFLVELLDATSFWQSARAGILESLGRPGAERETQLKDLLWELASIAHISRANRRAIIGDDDLTPEILTDFVNALHKARRQTIKRAHHTLRALVLLGAADLDLQDIGEAFLVGNVGTLGAADGSDRELAGWGLPVPSATPQESVRDISRLVALAGPAVLALDQIDTLLAQSTERTSDRIPERGDEPGVPGPDNRDLEHVAHGLMSVRQTMRRTVSVVACLPAAWEAIQDRATASVHDRFRTTALLQGLPTPDIGRAILERRFSATYNAVGYAAPYPSWPILPSAFDDATQYTPRQLLKRADAHIRRCLERDTVEELTRLTGEVAQPHEPGHGAGTADTTELDRRFAEYRRRAVTAAALDPDGEDTTMPGLLSAALEAWITELGEAEQTFWPDPPPGQRVVLHARLRQSLDAATDDERHWAFRAIASGNAIAVQNRIRKALEATGLNPQRRTLCLLRNTPWPRGAKTAAMIEEFTAAGGRVLPMSDDDIRTMTALRDLIDDNHPDLPEWLRRRRPAHGIDLLRAALGDVAGDAGELPEPYFTEPETVPQPVATQAPTTQAVVIEHSPTAITLGVDATGGQPVSVDLAALRKHTAMFAGSGSGKTVLIRRLVEECALRGVSSIVLDPNNDLSRLGSRWPELPPGWNPADNERGDEYFADTEVVVWTPRRSTGRPLSFQPLPDFASVLDDDDEFSDAVESAVAALEPRALIVGNTAKANRSRAVLREALRYYGASRSVTLSGFIDLLGDLPDDVSALGSARALAAELGQNLRAATVNDPLFGGAGTAADPGVLLTPSPGYRARVSVISMVGLTNEQQREGFVNQLQMALFAWIKRHPAGDRPLGGLLVMDEAQNFAPSSHTTASTHSTLALSSQARKYGLGLVFATQSPRGLHNHIPGNSATQFYGLLNSPAQIAVAREMARVKGGLVPDISRLRSGQFYLALEGNAFHKIQTPWCLSHHPPSPPTTDEVLALAQQREPATP</sequence>
<dbReference type="STRING" id="134601.AFA91_21895"/>
<evidence type="ECO:0000259" key="2">
    <source>
        <dbReference type="SMART" id="SM00382"/>
    </source>
</evidence>
<reference evidence="3 4" key="1">
    <citation type="submission" date="2015-07" db="EMBL/GenBank/DDBJ databases">
        <title>Complete genome sequence of Mycobacterium goodii X7B, a facultative thermophilic biodesulfurizing bacterium.</title>
        <authorList>
            <person name="Yu B."/>
            <person name="Li F."/>
            <person name="Xu P."/>
        </authorList>
    </citation>
    <scope>NUCLEOTIDE SEQUENCE [LARGE SCALE GENOMIC DNA]</scope>
    <source>
        <strain evidence="3 4">X7B</strain>
    </source>
</reference>
<evidence type="ECO:0000313" key="4">
    <source>
        <dbReference type="Proteomes" id="UP000062255"/>
    </source>
</evidence>
<dbReference type="AlphaFoldDB" id="A0A0K0X9S7"/>
<feature type="domain" description="AAA+ ATPase" evidence="2">
    <location>
        <begin position="57"/>
        <end position="337"/>
    </location>
</feature>
<proteinExistence type="predicted"/>
<dbReference type="PANTHER" id="PTHR30121">
    <property type="entry name" value="UNCHARACTERIZED PROTEIN YJGR-RELATED"/>
    <property type="match status" value="1"/>
</dbReference>
<dbReference type="RefSeq" id="WP_049746555.1">
    <property type="nucleotide sequence ID" value="NZ_CP012150.1"/>
</dbReference>
<evidence type="ECO:0000313" key="3">
    <source>
        <dbReference type="EMBL" id="AKS34107.1"/>
    </source>
</evidence>
<dbReference type="OrthoDB" id="3881471at2"/>
<dbReference type="PANTHER" id="PTHR30121:SF6">
    <property type="entry name" value="SLR6007 PROTEIN"/>
    <property type="match status" value="1"/>
</dbReference>
<dbReference type="Proteomes" id="UP000062255">
    <property type="component" value="Chromosome"/>
</dbReference>
<dbReference type="SMART" id="SM00382">
    <property type="entry name" value="AAA"/>
    <property type="match status" value="2"/>
</dbReference>
<dbReference type="SUPFAM" id="SSF52540">
    <property type="entry name" value="P-loop containing nucleoside triphosphate hydrolases"/>
    <property type="match status" value="1"/>
</dbReference>
<dbReference type="PATRIC" id="fig|134601.6.peg.4520"/>
<feature type="domain" description="AAA+ ATPase" evidence="2">
    <location>
        <begin position="675"/>
        <end position="1011"/>
    </location>
</feature>
<accession>A0A0K0X9S7</accession>
<dbReference type="EMBL" id="CP012150">
    <property type="protein sequence ID" value="AKS34107.1"/>
    <property type="molecule type" value="Genomic_DNA"/>
</dbReference>
<feature type="region of interest" description="Disordered" evidence="1">
    <location>
        <begin position="258"/>
        <end position="282"/>
    </location>
</feature>
<dbReference type="InterPro" id="IPR003593">
    <property type="entry name" value="AAA+_ATPase"/>
</dbReference>
<name>A0A0K0X9S7_MYCGD</name>
<organism evidence="3 4">
    <name type="scientific">Mycolicibacterium goodii</name>
    <name type="common">Mycobacterium goodii</name>
    <dbReference type="NCBI Taxonomy" id="134601"/>
    <lineage>
        <taxon>Bacteria</taxon>
        <taxon>Bacillati</taxon>
        <taxon>Actinomycetota</taxon>
        <taxon>Actinomycetes</taxon>
        <taxon>Mycobacteriales</taxon>
        <taxon>Mycobacteriaceae</taxon>
        <taxon>Mycolicibacterium</taxon>
    </lineage>
</organism>
<evidence type="ECO:0000256" key="1">
    <source>
        <dbReference type="SAM" id="MobiDB-lite"/>
    </source>
</evidence>